<comment type="caution">
    <text evidence="2">The sequence shown here is derived from an EMBL/GenBank/DDBJ whole genome shotgun (WGS) entry which is preliminary data.</text>
</comment>
<dbReference type="NCBIfam" id="TIGR02589">
    <property type="entry name" value="cas_Csd2"/>
    <property type="match status" value="1"/>
</dbReference>
<gene>
    <name evidence="2" type="ORF">AA984_18070</name>
    <name evidence="1" type="ORF">BFO01nite_16660</name>
</gene>
<name>A0A837KL15_9BACL</name>
<proteinExistence type="predicted"/>
<sequence length="293" mass="32859">MTEKKALTKRYEFVLLFDVENGNPNGDPDAGNMPRLDAETGCGLVTDVCLKRKVRNYIELAKGGEPSFEIYVKESAVLNNLNKEAFLNNPDIELKENKQDKMEAKKKSDQLTLTRWMCDKYYDIRTFGAVMTTGVNCGQVRGPVQFSFSKSIDPISPQEVTITRMAVTNEKDADKERTMGRKSIVPYGLYRMEGYVSAPLANQTNFTEEDLNELWIALVNMFDHDRSASRGKMAAQKLIVFEHATALGNAPAHKLFQLVKVSRKPGVDLARSFDDYEVVIGQAPSGVTIDEKL</sequence>
<dbReference type="RefSeq" id="WP_047071597.1">
    <property type="nucleotide sequence ID" value="NZ_BJOL01000009.1"/>
</dbReference>
<dbReference type="InterPro" id="IPR013418">
    <property type="entry name" value="CRISPR-assoc_prot_Cas7/Csd2"/>
</dbReference>
<reference evidence="2 3" key="1">
    <citation type="submission" date="2015-05" db="EMBL/GenBank/DDBJ databases">
        <title>Genome sequencing project for genomic taxonomy and phylogenomics of Bacillus-like bacteria.</title>
        <authorList>
            <person name="Liu B."/>
            <person name="Wang J."/>
            <person name="Zhu Y."/>
            <person name="Liu G."/>
            <person name="Chen Q."/>
            <person name="Chen Z."/>
            <person name="Lan J."/>
            <person name="Che J."/>
            <person name="Ge C."/>
            <person name="Shi H."/>
            <person name="Pan Z."/>
            <person name="Liu X."/>
        </authorList>
    </citation>
    <scope>NUCLEOTIDE SEQUENCE [LARGE SCALE GENOMIC DNA]</scope>
    <source>
        <strain evidence="2 3">DSM 9885</strain>
    </source>
</reference>
<protein>
    <submittedName>
        <fullName evidence="2">CRISPR-associated protein Csd2</fullName>
    </submittedName>
    <submittedName>
        <fullName evidence="1">Type I-C CRISPR-associated protein Cas7/Csd2</fullName>
    </submittedName>
</protein>
<reference evidence="1 4" key="2">
    <citation type="submission" date="2019-06" db="EMBL/GenBank/DDBJ databases">
        <title>Whole genome shotgun sequence of Brevibacillus formosus NBRC 15716.</title>
        <authorList>
            <person name="Hosoyama A."/>
            <person name="Uohara A."/>
            <person name="Ohji S."/>
            <person name="Ichikawa N."/>
        </authorList>
    </citation>
    <scope>NUCLEOTIDE SEQUENCE [LARGE SCALE GENOMIC DNA]</scope>
    <source>
        <strain evidence="1 4">NBRC 15716</strain>
    </source>
</reference>
<accession>A0A837KL15</accession>
<dbReference type="NCBIfam" id="TIGR01595">
    <property type="entry name" value="cas_CT1132"/>
    <property type="match status" value="1"/>
</dbReference>
<evidence type="ECO:0000313" key="3">
    <source>
        <dbReference type="Proteomes" id="UP000035218"/>
    </source>
</evidence>
<evidence type="ECO:0000313" key="1">
    <source>
        <dbReference type="EMBL" id="GED57534.1"/>
    </source>
</evidence>
<keyword evidence="4" id="KW-1185">Reference proteome</keyword>
<dbReference type="Pfam" id="PF05107">
    <property type="entry name" value="Cas_Cas7"/>
    <property type="match status" value="1"/>
</dbReference>
<dbReference type="EMBL" id="LDCN01000005">
    <property type="protein sequence ID" value="KLH97775.1"/>
    <property type="molecule type" value="Genomic_DNA"/>
</dbReference>
<dbReference type="GeneID" id="87586968"/>
<dbReference type="AlphaFoldDB" id="A0A837KL15"/>
<dbReference type="GO" id="GO:0043571">
    <property type="term" value="P:maintenance of CRISPR repeat elements"/>
    <property type="evidence" value="ECO:0007669"/>
    <property type="project" value="InterPro"/>
</dbReference>
<dbReference type="EMBL" id="BJOL01000009">
    <property type="protein sequence ID" value="GED57534.1"/>
    <property type="molecule type" value="Genomic_DNA"/>
</dbReference>
<dbReference type="Proteomes" id="UP000319498">
    <property type="component" value="Unassembled WGS sequence"/>
</dbReference>
<dbReference type="OrthoDB" id="9776792at2"/>
<evidence type="ECO:0000313" key="4">
    <source>
        <dbReference type="Proteomes" id="UP000319498"/>
    </source>
</evidence>
<dbReference type="Proteomes" id="UP000035218">
    <property type="component" value="Unassembled WGS sequence"/>
</dbReference>
<organism evidence="2 3">
    <name type="scientific">Brevibacillus formosus</name>
    <dbReference type="NCBI Taxonomy" id="54913"/>
    <lineage>
        <taxon>Bacteria</taxon>
        <taxon>Bacillati</taxon>
        <taxon>Bacillota</taxon>
        <taxon>Bacilli</taxon>
        <taxon>Bacillales</taxon>
        <taxon>Paenibacillaceae</taxon>
        <taxon>Brevibacillus</taxon>
    </lineage>
</organism>
<evidence type="ECO:0000313" key="2">
    <source>
        <dbReference type="EMBL" id="KLH97775.1"/>
    </source>
</evidence>
<dbReference type="InterPro" id="IPR006482">
    <property type="entry name" value="Cas7_Csh2/Csh2"/>
</dbReference>